<feature type="signal peptide" evidence="5">
    <location>
        <begin position="1"/>
        <end position="22"/>
    </location>
</feature>
<name>A0A078L560_9GAMM</name>
<feature type="domain" description="Cytochrome c" evidence="6">
    <location>
        <begin position="36"/>
        <end position="132"/>
    </location>
</feature>
<keyword evidence="1 4" id="KW-0349">Heme</keyword>
<evidence type="ECO:0000259" key="6">
    <source>
        <dbReference type="PROSITE" id="PS51007"/>
    </source>
</evidence>
<keyword evidence="8" id="KW-1185">Reference proteome</keyword>
<dbReference type="eggNOG" id="COG3245">
    <property type="taxonomic scope" value="Bacteria"/>
</dbReference>
<dbReference type="Pfam" id="PF13442">
    <property type="entry name" value="Cytochrome_CBB3"/>
    <property type="match status" value="1"/>
</dbReference>
<dbReference type="PANTHER" id="PTHR40942:SF4">
    <property type="entry name" value="CYTOCHROME C5"/>
    <property type="match status" value="1"/>
</dbReference>
<feature type="chain" id="PRO_5009744229" evidence="5">
    <location>
        <begin position="23"/>
        <end position="132"/>
    </location>
</feature>
<dbReference type="GO" id="GO:0046872">
    <property type="term" value="F:metal ion binding"/>
    <property type="evidence" value="ECO:0007669"/>
    <property type="project" value="UniProtKB-KW"/>
</dbReference>
<dbReference type="SUPFAM" id="SSF46626">
    <property type="entry name" value="Cytochrome c"/>
    <property type="match status" value="1"/>
</dbReference>
<evidence type="ECO:0000313" key="7">
    <source>
        <dbReference type="EMBL" id="CDZ79048.1"/>
    </source>
</evidence>
<dbReference type="STRING" id="1034943.BN59_03364"/>
<reference evidence="7 8" key="1">
    <citation type="submission" date="2014-06" db="EMBL/GenBank/DDBJ databases">
        <authorList>
            <person name="Urmite Genomes Urmite Genomes"/>
        </authorList>
    </citation>
    <scope>NUCLEOTIDE SEQUENCE [LARGE SCALE GENOMIC DNA]</scope>
</reference>
<dbReference type="InterPro" id="IPR009056">
    <property type="entry name" value="Cyt_c-like_dom"/>
</dbReference>
<dbReference type="RefSeq" id="WP_044012207.1">
    <property type="nucleotide sequence ID" value="NZ_CCVW01000004.1"/>
</dbReference>
<evidence type="ECO:0000313" key="8">
    <source>
        <dbReference type="Proteomes" id="UP000044071"/>
    </source>
</evidence>
<sequence length="132" mass="14912">MHRSLKFVFAFLFCFHLATLQAESHHPQEFLRSIKGSKDEGMQIVNHFCISCHGVKPLIQLGAPKVNDENEWGPRVKQGIKVLLQHTEEGVNAMPARGGCFECSDEQLDLAILAMLPESLKHVILNKQKDHK</sequence>
<proteinExistence type="predicted"/>
<evidence type="ECO:0000256" key="1">
    <source>
        <dbReference type="ARBA" id="ARBA00022617"/>
    </source>
</evidence>
<evidence type="ECO:0000256" key="4">
    <source>
        <dbReference type="PROSITE-ProRule" id="PRU00433"/>
    </source>
</evidence>
<dbReference type="GO" id="GO:0009055">
    <property type="term" value="F:electron transfer activity"/>
    <property type="evidence" value="ECO:0007669"/>
    <property type="project" value="InterPro"/>
</dbReference>
<organism evidence="7 8">
    <name type="scientific">Legionella massiliensis</name>
    <dbReference type="NCBI Taxonomy" id="1034943"/>
    <lineage>
        <taxon>Bacteria</taxon>
        <taxon>Pseudomonadati</taxon>
        <taxon>Pseudomonadota</taxon>
        <taxon>Gammaproteobacteria</taxon>
        <taxon>Legionellales</taxon>
        <taxon>Legionellaceae</taxon>
        <taxon>Legionella</taxon>
    </lineage>
</organism>
<keyword evidence="2 4" id="KW-0479">Metal-binding</keyword>
<gene>
    <name evidence="7" type="ORF">BN59_03364</name>
</gene>
<keyword evidence="3 4" id="KW-0408">Iron</keyword>
<dbReference type="Gene3D" id="1.10.760.10">
    <property type="entry name" value="Cytochrome c-like domain"/>
    <property type="match status" value="1"/>
</dbReference>
<dbReference type="Proteomes" id="UP000044071">
    <property type="component" value="Unassembled WGS sequence"/>
</dbReference>
<evidence type="ECO:0000256" key="5">
    <source>
        <dbReference type="SAM" id="SignalP"/>
    </source>
</evidence>
<evidence type="ECO:0000256" key="3">
    <source>
        <dbReference type="ARBA" id="ARBA00023004"/>
    </source>
</evidence>
<dbReference type="AlphaFoldDB" id="A0A078L560"/>
<dbReference type="PROSITE" id="PS51007">
    <property type="entry name" value="CYTC"/>
    <property type="match status" value="1"/>
</dbReference>
<dbReference type="PANTHER" id="PTHR40942">
    <property type="match status" value="1"/>
</dbReference>
<protein>
    <submittedName>
        <fullName evidence="7">Cytochrome c5</fullName>
    </submittedName>
</protein>
<dbReference type="EMBL" id="CCSB01000004">
    <property type="protein sequence ID" value="CDZ79048.1"/>
    <property type="molecule type" value="Genomic_DNA"/>
</dbReference>
<dbReference type="OrthoDB" id="9814708at2"/>
<dbReference type="InterPro" id="IPR036909">
    <property type="entry name" value="Cyt_c-like_dom_sf"/>
</dbReference>
<accession>A0A078L560</accession>
<keyword evidence="5" id="KW-0732">Signal</keyword>
<dbReference type="GO" id="GO:0020037">
    <property type="term" value="F:heme binding"/>
    <property type="evidence" value="ECO:0007669"/>
    <property type="project" value="InterPro"/>
</dbReference>
<evidence type="ECO:0000256" key="2">
    <source>
        <dbReference type="ARBA" id="ARBA00022723"/>
    </source>
</evidence>